<evidence type="ECO:0000313" key="12">
    <source>
        <dbReference type="Proteomes" id="UP000198953"/>
    </source>
</evidence>
<evidence type="ECO:0000259" key="10">
    <source>
        <dbReference type="PROSITE" id="PS50929"/>
    </source>
</evidence>
<sequence length="620" mass="65259">MDTQRDQSDAPAAGVAAETRVPGPDRPAPAQADTQEAGMDGPPGPAPTWRVLLRHMRPSWRWLVLGGLLNLTAGAVGLALPLAAKRLLDDLGADRPLAGALALMGVLVVVTAGVGPLGEYVLRRTGETIVLTARRRLVSHLLRLRMSAVDHAEPGDLMSRVTSDTALLRQVTTDSLVGVVTGSVTVLATVTMMGVLDPVLLAVTLGVLALAGTVVRVAMPRLSRASKEVQKAVGRMSAVLERTLGALRTVKASGAEHREEAALHGAAEGAWRAGVRAAKWLAVAGHTAELALQVAFFTVLAVGGARVTSGTIGVGTLVAFLMYVYYLVPPLQQLVGAAGQYQIGAAAVARMREAERLPAEPAAPPAALPQPGAAPARLEFRDVRFRYTPGLPFVHRGVTFTVPPRGMTAFVGPSGAGKTTVFSLIERFYDPTSGSILLDGRDLARWDIPSLRSAIGYVEQDAPVLSGSLRDNLVLGAPDTTERDLTRVLRVARLDGLVARLPEGLDTLVGHRGSKLSGGERQRVAIARALLRRPRLLLLDEATSQLDAVNEAALRDTVVEVARTTTVLVVAHRLSTVTLADRIVVLDAGTVQAVGTHAELVASDPLYAELAATQFLTAAP</sequence>
<dbReference type="PANTHER" id="PTHR43394:SF1">
    <property type="entry name" value="ATP-BINDING CASSETTE SUB-FAMILY B MEMBER 10, MITOCHONDRIAL"/>
    <property type="match status" value="1"/>
</dbReference>
<evidence type="ECO:0000256" key="3">
    <source>
        <dbReference type="ARBA" id="ARBA00022741"/>
    </source>
</evidence>
<keyword evidence="5 8" id="KW-1133">Transmembrane helix</keyword>
<dbReference type="PANTHER" id="PTHR43394">
    <property type="entry name" value="ATP-DEPENDENT PERMEASE MDL1, MITOCHONDRIAL"/>
    <property type="match status" value="1"/>
</dbReference>
<feature type="transmembrane region" description="Helical" evidence="8">
    <location>
        <begin position="96"/>
        <end position="117"/>
    </location>
</feature>
<feature type="region of interest" description="Disordered" evidence="7">
    <location>
        <begin position="1"/>
        <end position="46"/>
    </location>
</feature>
<dbReference type="PROSITE" id="PS50893">
    <property type="entry name" value="ABC_TRANSPORTER_2"/>
    <property type="match status" value="1"/>
</dbReference>
<dbReference type="InterPro" id="IPR017871">
    <property type="entry name" value="ABC_transporter-like_CS"/>
</dbReference>
<keyword evidence="12" id="KW-1185">Reference proteome</keyword>
<dbReference type="SMART" id="SM00382">
    <property type="entry name" value="AAA"/>
    <property type="match status" value="1"/>
</dbReference>
<dbReference type="InterPro" id="IPR039421">
    <property type="entry name" value="Type_1_exporter"/>
</dbReference>
<accession>A0A1H7PCN3</accession>
<keyword evidence="6 8" id="KW-0472">Membrane</keyword>
<evidence type="ECO:0000256" key="4">
    <source>
        <dbReference type="ARBA" id="ARBA00022840"/>
    </source>
</evidence>
<keyword evidence="4 11" id="KW-0067">ATP-binding</keyword>
<dbReference type="GO" id="GO:0005524">
    <property type="term" value="F:ATP binding"/>
    <property type="evidence" value="ECO:0007669"/>
    <property type="project" value="UniProtKB-KW"/>
</dbReference>
<dbReference type="Pfam" id="PF00005">
    <property type="entry name" value="ABC_tran"/>
    <property type="match status" value="1"/>
</dbReference>
<dbReference type="InterPro" id="IPR011527">
    <property type="entry name" value="ABC1_TM_dom"/>
</dbReference>
<feature type="transmembrane region" description="Helical" evidence="8">
    <location>
        <begin position="62"/>
        <end position="84"/>
    </location>
</feature>
<keyword evidence="2 8" id="KW-0812">Transmembrane</keyword>
<dbReference type="Proteomes" id="UP000198953">
    <property type="component" value="Unassembled WGS sequence"/>
</dbReference>
<evidence type="ECO:0000256" key="5">
    <source>
        <dbReference type="ARBA" id="ARBA00022989"/>
    </source>
</evidence>
<evidence type="ECO:0000256" key="8">
    <source>
        <dbReference type="SAM" id="Phobius"/>
    </source>
</evidence>
<dbReference type="PROSITE" id="PS00211">
    <property type="entry name" value="ABC_TRANSPORTER_1"/>
    <property type="match status" value="1"/>
</dbReference>
<dbReference type="PROSITE" id="PS50929">
    <property type="entry name" value="ABC_TM1F"/>
    <property type="match status" value="1"/>
</dbReference>
<evidence type="ECO:0000256" key="6">
    <source>
        <dbReference type="ARBA" id="ARBA00023136"/>
    </source>
</evidence>
<feature type="transmembrane region" description="Helical" evidence="8">
    <location>
        <begin position="176"/>
        <end position="193"/>
    </location>
</feature>
<evidence type="ECO:0000259" key="9">
    <source>
        <dbReference type="PROSITE" id="PS50893"/>
    </source>
</evidence>
<dbReference type="CDD" id="cd18551">
    <property type="entry name" value="ABC_6TM_LmrA_like"/>
    <property type="match status" value="1"/>
</dbReference>
<dbReference type="GO" id="GO:0016887">
    <property type="term" value="F:ATP hydrolysis activity"/>
    <property type="evidence" value="ECO:0007669"/>
    <property type="project" value="InterPro"/>
</dbReference>
<dbReference type="STRING" id="46177.SAMN05660976_02343"/>
<evidence type="ECO:0000256" key="1">
    <source>
        <dbReference type="ARBA" id="ARBA00004651"/>
    </source>
</evidence>
<keyword evidence="3" id="KW-0547">Nucleotide-binding</keyword>
<organism evidence="11 12">
    <name type="scientific">Nonomuraea pusilla</name>
    <dbReference type="NCBI Taxonomy" id="46177"/>
    <lineage>
        <taxon>Bacteria</taxon>
        <taxon>Bacillati</taxon>
        <taxon>Actinomycetota</taxon>
        <taxon>Actinomycetes</taxon>
        <taxon>Streptosporangiales</taxon>
        <taxon>Streptosporangiaceae</taxon>
        <taxon>Nonomuraea</taxon>
    </lineage>
</organism>
<evidence type="ECO:0000256" key="2">
    <source>
        <dbReference type="ARBA" id="ARBA00022692"/>
    </source>
</evidence>
<dbReference type="FunFam" id="3.40.50.300:FF:003180">
    <property type="entry name" value="Putative ABC transporter ATP-binding protein"/>
    <property type="match status" value="1"/>
</dbReference>
<dbReference type="SUPFAM" id="SSF52540">
    <property type="entry name" value="P-loop containing nucleoside triphosphate hydrolases"/>
    <property type="match status" value="1"/>
</dbReference>
<reference evidence="11 12" key="1">
    <citation type="submission" date="2016-10" db="EMBL/GenBank/DDBJ databases">
        <authorList>
            <person name="de Groot N.N."/>
        </authorList>
    </citation>
    <scope>NUCLEOTIDE SEQUENCE [LARGE SCALE GENOMIC DNA]</scope>
    <source>
        <strain evidence="11 12">DSM 43357</strain>
    </source>
</reference>
<evidence type="ECO:0000313" key="11">
    <source>
        <dbReference type="EMBL" id="SEL33513.1"/>
    </source>
</evidence>
<dbReference type="Gene3D" id="1.20.1560.10">
    <property type="entry name" value="ABC transporter type 1, transmembrane domain"/>
    <property type="match status" value="1"/>
</dbReference>
<dbReference type="InterPro" id="IPR003593">
    <property type="entry name" value="AAA+_ATPase"/>
</dbReference>
<gene>
    <name evidence="11" type="ORF">SAMN05660976_02343</name>
</gene>
<dbReference type="RefSeq" id="WP_218153937.1">
    <property type="nucleotide sequence ID" value="NZ_FOBF01000004.1"/>
</dbReference>
<dbReference type="SUPFAM" id="SSF90123">
    <property type="entry name" value="ABC transporter transmembrane region"/>
    <property type="match status" value="1"/>
</dbReference>
<dbReference type="Pfam" id="PF00664">
    <property type="entry name" value="ABC_membrane"/>
    <property type="match status" value="1"/>
</dbReference>
<feature type="transmembrane region" description="Helical" evidence="8">
    <location>
        <begin position="307"/>
        <end position="328"/>
    </location>
</feature>
<feature type="transmembrane region" description="Helical" evidence="8">
    <location>
        <begin position="199"/>
        <end position="219"/>
    </location>
</feature>
<proteinExistence type="predicted"/>
<dbReference type="InterPro" id="IPR003439">
    <property type="entry name" value="ABC_transporter-like_ATP-bd"/>
</dbReference>
<feature type="domain" description="ABC transporter" evidence="9">
    <location>
        <begin position="378"/>
        <end position="613"/>
    </location>
</feature>
<dbReference type="GO" id="GO:0005886">
    <property type="term" value="C:plasma membrane"/>
    <property type="evidence" value="ECO:0007669"/>
    <property type="project" value="UniProtKB-SubCell"/>
</dbReference>
<evidence type="ECO:0000256" key="7">
    <source>
        <dbReference type="SAM" id="MobiDB-lite"/>
    </source>
</evidence>
<dbReference type="EMBL" id="FOBF01000004">
    <property type="protein sequence ID" value="SEL33513.1"/>
    <property type="molecule type" value="Genomic_DNA"/>
</dbReference>
<feature type="domain" description="ABC transmembrane type-1" evidence="10">
    <location>
        <begin position="64"/>
        <end position="342"/>
    </location>
</feature>
<protein>
    <submittedName>
        <fullName evidence="11">ATP-binding cassette, subfamily C</fullName>
    </submittedName>
</protein>
<feature type="transmembrane region" description="Helical" evidence="8">
    <location>
        <begin position="280"/>
        <end position="301"/>
    </location>
</feature>
<dbReference type="GO" id="GO:0015421">
    <property type="term" value="F:ABC-type oligopeptide transporter activity"/>
    <property type="evidence" value="ECO:0007669"/>
    <property type="project" value="TreeGrafter"/>
</dbReference>
<dbReference type="InterPro" id="IPR027417">
    <property type="entry name" value="P-loop_NTPase"/>
</dbReference>
<comment type="subcellular location">
    <subcellularLocation>
        <location evidence="1">Cell membrane</location>
        <topology evidence="1">Multi-pass membrane protein</topology>
    </subcellularLocation>
</comment>
<name>A0A1H7PCN3_9ACTN</name>
<dbReference type="InterPro" id="IPR036640">
    <property type="entry name" value="ABC1_TM_sf"/>
</dbReference>
<dbReference type="Gene3D" id="3.40.50.300">
    <property type="entry name" value="P-loop containing nucleotide triphosphate hydrolases"/>
    <property type="match status" value="1"/>
</dbReference>
<dbReference type="AlphaFoldDB" id="A0A1H7PCN3"/>